<proteinExistence type="predicted"/>
<dbReference type="PROSITE" id="PS51257">
    <property type="entry name" value="PROKAR_LIPOPROTEIN"/>
    <property type="match status" value="1"/>
</dbReference>
<comment type="caution">
    <text evidence="1">The sequence shown here is derived from an EMBL/GenBank/DDBJ whole genome shotgun (WGS) entry which is preliminary data.</text>
</comment>
<name>H1DDD4_9BACT</name>
<dbReference type="Proteomes" id="UP000004892">
    <property type="component" value="Unassembled WGS sequence"/>
</dbReference>
<dbReference type="GO" id="GO:0008237">
    <property type="term" value="F:metallopeptidase activity"/>
    <property type="evidence" value="ECO:0007669"/>
    <property type="project" value="InterPro"/>
</dbReference>
<dbReference type="Gene3D" id="2.60.40.2620">
    <property type="entry name" value="Fimbrillin-like"/>
    <property type="match status" value="1"/>
</dbReference>
<dbReference type="AlphaFoldDB" id="H1DDD4"/>
<dbReference type="CDD" id="cd13121">
    <property type="entry name" value="BF2867_like_C"/>
    <property type="match status" value="1"/>
</dbReference>
<dbReference type="eggNOG" id="COG4886">
    <property type="taxonomic scope" value="Bacteria"/>
</dbReference>
<sequence length="645" mass="72451">MKNILSVIILFIAFISCEKGEEQANTAAKRMRIEAGITSLHSRVSSLESGDYVFDKGDEIGVFVAAKRQLPVRKEETWNILHTYSGTEWIAEKMLAWLSQETGTQNDVIGYYPYKRDIEDFYAEPFTLSVFQNTITGLQKNDVMYGKVTATKTLSNDPVPLELSHKFVQLSLNIAYGDEGDVVAEIEECNIRSASVAKLDLMRGTVGEVGGEIVRIKPYLYASAPEGYKYAFSAILPPQHISRSMEFIEIKINNQLLVFKTDIDLKSGKHYTLHLTLNKGKLELTALFVSAWEGGIRITDKNYSKVKMYQHGEVIPYQVNRTINPVTLVFVGDGFTTSHMLENGYYDQCLNKAIRALMGTAPYATYSHYFNIYKIAAVSEEEGADNNSTGEMKNTFFNAQWSDNYGDMSCDYDVVFDFVQRYCPDIQSGATDIDRVAIIVIVNDARYGGICWTWASGRSYCMCPVSFDGAPISWRGGYEGTGINTGDWTNTVVHEGGGHCFGKLLDEYSTYLQKFPEDVITSHYWSVPVGWNLTVDTDSIPWQSFRGKPGYEKVGLYEGGGGYFYGIWRSELISCMIDNRFYFNASSRELIVKRIKSLAGESYSLEEFMSKDSDYDPTGKENRTVTAGARVMPPTAPPVLIQRIP</sequence>
<dbReference type="Pfam" id="PF09471">
    <property type="entry name" value="Peptidase_M64"/>
    <property type="match status" value="1"/>
</dbReference>
<dbReference type="Gene3D" id="3.40.390.10">
    <property type="entry name" value="Collagenase (Catalytic Domain)"/>
    <property type="match status" value="1"/>
</dbReference>
<dbReference type="HOGENOM" id="CLU_422535_0_0_10"/>
<dbReference type="Gene3D" id="2.60.40.2630">
    <property type="match status" value="1"/>
</dbReference>
<dbReference type="PATRIC" id="fig|742817.3.peg.280"/>
<dbReference type="GeneID" id="98067931"/>
<dbReference type="InterPro" id="IPR042278">
    <property type="entry name" value="Mfa-like_1_N"/>
</dbReference>
<dbReference type="CDD" id="cd13120">
    <property type="entry name" value="BF2867_like_N"/>
    <property type="match status" value="1"/>
</dbReference>
<dbReference type="RefSeq" id="WP_009135424.1">
    <property type="nucleotide sequence ID" value="NZ_JH594596.1"/>
</dbReference>
<dbReference type="InterPro" id="IPR019026">
    <property type="entry name" value="Peptidase_M64_IgA"/>
</dbReference>
<dbReference type="InterPro" id="IPR025049">
    <property type="entry name" value="Mfa-like_1"/>
</dbReference>
<gene>
    <name evidence="1" type="ORF">HMPREF9449_00270</name>
</gene>
<dbReference type="STRING" id="742817.HMPREF9449_00270"/>
<dbReference type="InterPro" id="IPR024079">
    <property type="entry name" value="MetalloPept_cat_dom_sf"/>
</dbReference>
<keyword evidence="2" id="KW-1185">Reference proteome</keyword>
<evidence type="ECO:0000313" key="1">
    <source>
        <dbReference type="EMBL" id="EHP50943.1"/>
    </source>
</evidence>
<organism evidence="1 2">
    <name type="scientific">Odoribacter laneus YIT 12061</name>
    <dbReference type="NCBI Taxonomy" id="742817"/>
    <lineage>
        <taxon>Bacteria</taxon>
        <taxon>Pseudomonadati</taxon>
        <taxon>Bacteroidota</taxon>
        <taxon>Bacteroidia</taxon>
        <taxon>Bacteroidales</taxon>
        <taxon>Odoribacteraceae</taxon>
        <taxon>Odoribacter</taxon>
    </lineage>
</organism>
<accession>H1DDD4</accession>
<protein>
    <submittedName>
        <fullName evidence="1">Uncharacterized protein</fullName>
    </submittedName>
</protein>
<reference evidence="1 2" key="1">
    <citation type="submission" date="2012-01" db="EMBL/GenBank/DDBJ databases">
        <title>The Genome Sequence of Odoribacter laneus YIT 12061.</title>
        <authorList>
            <consortium name="The Broad Institute Genome Sequencing Platform"/>
            <person name="Earl A."/>
            <person name="Ward D."/>
            <person name="Feldgarden M."/>
            <person name="Gevers D."/>
            <person name="Morotomi M."/>
            <person name="Young S.K."/>
            <person name="Zeng Q."/>
            <person name="Gargeya S."/>
            <person name="Fitzgerald M."/>
            <person name="Haas B."/>
            <person name="Abouelleil A."/>
            <person name="Alvarado L."/>
            <person name="Arachchi H.M."/>
            <person name="Berlin A."/>
            <person name="Chapman S.B."/>
            <person name="Gearin G."/>
            <person name="Goldberg J."/>
            <person name="Griggs A."/>
            <person name="Gujja S."/>
            <person name="Hansen M."/>
            <person name="Heiman D."/>
            <person name="Howarth C."/>
            <person name="Larimer J."/>
            <person name="Lui A."/>
            <person name="MacDonald P.J.P."/>
            <person name="McCowen C."/>
            <person name="Montmayeur A."/>
            <person name="Murphy C."/>
            <person name="Neiman D."/>
            <person name="Pearson M."/>
            <person name="Priest M."/>
            <person name="Roberts A."/>
            <person name="Saif S."/>
            <person name="Shea T."/>
            <person name="Sisk P."/>
            <person name="Stolte C."/>
            <person name="Sykes S."/>
            <person name="Wortman J."/>
            <person name="Nusbaum C."/>
            <person name="Birren B."/>
        </authorList>
    </citation>
    <scope>NUCLEOTIDE SEQUENCE [LARGE SCALE GENOMIC DNA]</scope>
    <source>
        <strain evidence="1 2">YIT 12061</strain>
    </source>
</reference>
<dbReference type="EMBL" id="ADMC01000002">
    <property type="protein sequence ID" value="EHP50943.1"/>
    <property type="molecule type" value="Genomic_DNA"/>
</dbReference>
<evidence type="ECO:0000313" key="2">
    <source>
        <dbReference type="Proteomes" id="UP000004892"/>
    </source>
</evidence>
<dbReference type="Pfam" id="PF13149">
    <property type="entry name" value="Mfa_like_1"/>
    <property type="match status" value="1"/>
</dbReference>